<accession>A0ABW4FUW3</accession>
<feature type="region of interest" description="Disordered" evidence="1">
    <location>
        <begin position="1"/>
        <end position="37"/>
    </location>
</feature>
<name>A0ABW4FUW3_9PSEU</name>
<protein>
    <submittedName>
        <fullName evidence="3">TIGR02611 family protein</fullName>
    </submittedName>
</protein>
<dbReference type="Proteomes" id="UP001597145">
    <property type="component" value="Unassembled WGS sequence"/>
</dbReference>
<evidence type="ECO:0000256" key="1">
    <source>
        <dbReference type="SAM" id="MobiDB-lite"/>
    </source>
</evidence>
<organism evidence="3 4">
    <name type="scientific">Pseudonocardia aurantiaca</name>
    <dbReference type="NCBI Taxonomy" id="75290"/>
    <lineage>
        <taxon>Bacteria</taxon>
        <taxon>Bacillati</taxon>
        <taxon>Actinomycetota</taxon>
        <taxon>Actinomycetes</taxon>
        <taxon>Pseudonocardiales</taxon>
        <taxon>Pseudonocardiaceae</taxon>
        <taxon>Pseudonocardia</taxon>
    </lineage>
</organism>
<feature type="transmembrane region" description="Helical" evidence="2">
    <location>
        <begin position="85"/>
        <end position="103"/>
    </location>
</feature>
<dbReference type="Pfam" id="PF09656">
    <property type="entry name" value="PGPGW"/>
    <property type="match status" value="1"/>
</dbReference>
<feature type="transmembrane region" description="Helical" evidence="2">
    <location>
        <begin position="130"/>
        <end position="154"/>
    </location>
</feature>
<keyword evidence="2" id="KW-1133">Transmembrane helix</keyword>
<proteinExistence type="predicted"/>
<dbReference type="InterPro" id="IPR019099">
    <property type="entry name" value="Uncharacterised_PGPGW_TM"/>
</dbReference>
<feature type="compositionally biased region" description="Low complexity" evidence="1">
    <location>
        <begin position="27"/>
        <end position="37"/>
    </location>
</feature>
<evidence type="ECO:0000313" key="3">
    <source>
        <dbReference type="EMBL" id="MFD1533731.1"/>
    </source>
</evidence>
<dbReference type="NCBIfam" id="TIGR02611">
    <property type="entry name" value="TIGR02611 family protein"/>
    <property type="match status" value="1"/>
</dbReference>
<keyword evidence="2" id="KW-0472">Membrane</keyword>
<dbReference type="InterPro" id="IPR013434">
    <property type="entry name" value="CHP02611"/>
</dbReference>
<evidence type="ECO:0000313" key="4">
    <source>
        <dbReference type="Proteomes" id="UP001597145"/>
    </source>
</evidence>
<gene>
    <name evidence="3" type="ORF">ACFSCY_30360</name>
</gene>
<evidence type="ECO:0000256" key="2">
    <source>
        <dbReference type="SAM" id="Phobius"/>
    </source>
</evidence>
<dbReference type="EMBL" id="JBHUCP010000026">
    <property type="protein sequence ID" value="MFD1533731.1"/>
    <property type="molecule type" value="Genomic_DNA"/>
</dbReference>
<comment type="caution">
    <text evidence="3">The sequence shown here is derived from an EMBL/GenBank/DDBJ whole genome shotgun (WGS) entry which is preliminary data.</text>
</comment>
<keyword evidence="2" id="KW-0812">Transmembrane</keyword>
<keyword evidence="4" id="KW-1185">Reference proteome</keyword>
<sequence>MRGRSAVTSRSGTQRRRGGEELSSTESGRSAAPGRGAALKQRVKTFRDGIEAKPKLRRTYRVAIAVVGGIVLIAGIIMIPYPGPGWAVVFVGLAILASEFLWARRVLTYARKKYDAWTDWLGRQSLVVRLAVLAATGLVVLTTLWLLNVIYPVARWLGLGSWTWLQSPLFG</sequence>
<reference evidence="4" key="1">
    <citation type="journal article" date="2019" name="Int. J. Syst. Evol. Microbiol.">
        <title>The Global Catalogue of Microorganisms (GCM) 10K type strain sequencing project: providing services to taxonomists for standard genome sequencing and annotation.</title>
        <authorList>
            <consortium name="The Broad Institute Genomics Platform"/>
            <consortium name="The Broad Institute Genome Sequencing Center for Infectious Disease"/>
            <person name="Wu L."/>
            <person name="Ma J."/>
        </authorList>
    </citation>
    <scope>NUCLEOTIDE SEQUENCE [LARGE SCALE GENOMIC DNA]</scope>
    <source>
        <strain evidence="4">JCM 12165</strain>
    </source>
</reference>
<dbReference type="RefSeq" id="WP_343979268.1">
    <property type="nucleotide sequence ID" value="NZ_BAAAJG010000011.1"/>
</dbReference>
<feature type="transmembrane region" description="Helical" evidence="2">
    <location>
        <begin position="60"/>
        <end position="79"/>
    </location>
</feature>